<accession>A0AAE3ZN12</accession>
<evidence type="ECO:0000313" key="1">
    <source>
        <dbReference type="EMBL" id="MDR7320835.1"/>
    </source>
</evidence>
<proteinExistence type="predicted"/>
<name>A0AAE3ZN12_9ACTN</name>
<dbReference type="AlphaFoldDB" id="A0AAE3ZN12"/>
<evidence type="ECO:0000313" key="2">
    <source>
        <dbReference type="Proteomes" id="UP001183629"/>
    </source>
</evidence>
<comment type="caution">
    <text evidence="1">The sequence shown here is derived from an EMBL/GenBank/DDBJ whole genome shotgun (WGS) entry which is preliminary data.</text>
</comment>
<gene>
    <name evidence="1" type="ORF">J2S44_001085</name>
</gene>
<keyword evidence="2" id="KW-1185">Reference proteome</keyword>
<dbReference type="RefSeq" id="WP_310409496.1">
    <property type="nucleotide sequence ID" value="NZ_JAVDYC010000001.1"/>
</dbReference>
<dbReference type="EMBL" id="JAVDYC010000001">
    <property type="protein sequence ID" value="MDR7320835.1"/>
    <property type="molecule type" value="Genomic_DNA"/>
</dbReference>
<protein>
    <submittedName>
        <fullName evidence="1">Uncharacterized protein</fullName>
    </submittedName>
</protein>
<dbReference type="Proteomes" id="UP001183629">
    <property type="component" value="Unassembled WGS sequence"/>
</dbReference>
<sequence>MTAVFQFSIWISPLPGEDQVQRILALGDFTTVELAHEEDLGRVRFDRPAAGLADAIVASVRDLERLGLWPTNVEARDEVTILEAAARLDRPAEALRSWLTGTRREPDAPRPYRKTRHSNESERVYSWNDLTEWARDRLDATVLDDTPIITAASLALRLRRCRQTAPGVEPLITGLVGPPR</sequence>
<organism evidence="1 2">
    <name type="scientific">Catenuloplanes niger</name>
    <dbReference type="NCBI Taxonomy" id="587534"/>
    <lineage>
        <taxon>Bacteria</taxon>
        <taxon>Bacillati</taxon>
        <taxon>Actinomycetota</taxon>
        <taxon>Actinomycetes</taxon>
        <taxon>Micromonosporales</taxon>
        <taxon>Micromonosporaceae</taxon>
        <taxon>Catenuloplanes</taxon>
    </lineage>
</organism>
<reference evidence="1 2" key="1">
    <citation type="submission" date="2023-07" db="EMBL/GenBank/DDBJ databases">
        <title>Sequencing the genomes of 1000 actinobacteria strains.</title>
        <authorList>
            <person name="Klenk H.-P."/>
        </authorList>
    </citation>
    <scope>NUCLEOTIDE SEQUENCE [LARGE SCALE GENOMIC DNA]</scope>
    <source>
        <strain evidence="1 2">DSM 44711</strain>
    </source>
</reference>